<evidence type="ECO:0000313" key="3">
    <source>
        <dbReference type="Proteomes" id="UP000237682"/>
    </source>
</evidence>
<feature type="region of interest" description="Disordered" evidence="1">
    <location>
        <begin position="618"/>
        <end position="678"/>
    </location>
</feature>
<name>A0A2S9QC56_9HYPH</name>
<sequence length="695" mass="73681">MAEELVLPASVTDRFSKPLQDLQKKLKDFRPSDGMRAVERNFRTLRDQVNQASRAIKEAGNGLAGGMGLPGLSIGALSAAGAIAALTANTRQFATQTVAMRNFARDTGIATAKLKELQAVSAGLGIDSDAMKQAVTFSAQNADAMRRHQGTFQELSALGPGGRSIANDLAGTKSNDEVLEKSLRYLQNQKDAQQRRTLARMLFGDESMGALGNESPADLAKRRSAARASISQQNTADEEKAKAFLDSTERVSAALDKIKLSVGGALAPNLTAVADAMAAFANNHSGDAAKFFNGVSEALKGHNWSEDAAAIAVVFEKTKAFIDYMTGLSPKMEQFKKDRGSAADGENYSLFGNTLGARKGSVFDWLLQHAPQWDKLDGKPFIGVTPKPSASGSGQPDSSARDDYSPIAYRPGARAAFTGMARAQDTVATIAAGVTKGMQDFAQSLQGGSAESGPGGSGGGGFMKASYTPPPSAKAAINGMRAVRQSLGVTTPQYDAGVPDNGERRFGGSRSWRNRNPGNIEYGPFARSHGAIGSDGRFAIFPSEDVGTRAQESLLFDSKGYRNLTLAQAIHRWAPGFENDVPAYIRAMGLDPNTKMSDFSPEQRRQLLANMRKHEGWKIGRTSGGTQSAPTASAAPRPSASRSKAKSDAAAAGRDGLHGRVSIDVRSKDHPVDAKTDGSPLFQELSIKRGNLMSI</sequence>
<evidence type="ECO:0008006" key="4">
    <source>
        <dbReference type="Google" id="ProtNLM"/>
    </source>
</evidence>
<feature type="compositionally biased region" description="Gly residues" evidence="1">
    <location>
        <begin position="453"/>
        <end position="462"/>
    </location>
</feature>
<feature type="compositionally biased region" description="Basic and acidic residues" evidence="1">
    <location>
        <begin position="655"/>
        <end position="676"/>
    </location>
</feature>
<keyword evidence="3" id="KW-1185">Reference proteome</keyword>
<feature type="region of interest" description="Disordered" evidence="1">
    <location>
        <begin position="491"/>
        <end position="517"/>
    </location>
</feature>
<dbReference type="Proteomes" id="UP000237682">
    <property type="component" value="Unassembled WGS sequence"/>
</dbReference>
<comment type="caution">
    <text evidence="2">The sequence shown here is derived from an EMBL/GenBank/DDBJ whole genome shotgun (WGS) entry which is preliminary data.</text>
</comment>
<feature type="compositionally biased region" description="Low complexity" evidence="1">
    <location>
        <begin position="624"/>
        <end position="654"/>
    </location>
</feature>
<evidence type="ECO:0000313" key="2">
    <source>
        <dbReference type="EMBL" id="PRH86931.1"/>
    </source>
</evidence>
<feature type="region of interest" description="Disordered" evidence="1">
    <location>
        <begin position="445"/>
        <end position="466"/>
    </location>
</feature>
<proteinExistence type="predicted"/>
<reference evidence="2 3" key="1">
    <citation type="submission" date="2018-02" db="EMBL/GenBank/DDBJ databases">
        <title>Whole genome sequencing of endophytic bacterium.</title>
        <authorList>
            <person name="Eedara R."/>
            <person name="Podile A.R."/>
        </authorList>
    </citation>
    <scope>NUCLEOTIDE SEQUENCE [LARGE SCALE GENOMIC DNA]</scope>
    <source>
        <strain evidence="2 3">RP1T</strain>
    </source>
</reference>
<dbReference type="RefSeq" id="WP_105863153.1">
    <property type="nucleotide sequence ID" value="NZ_PUEJ01000005.1"/>
</dbReference>
<gene>
    <name evidence="2" type="ORF">C5L14_16730</name>
</gene>
<feature type="region of interest" description="Disordered" evidence="1">
    <location>
        <begin position="377"/>
        <end position="406"/>
    </location>
</feature>
<feature type="compositionally biased region" description="Polar residues" evidence="1">
    <location>
        <begin position="388"/>
        <end position="398"/>
    </location>
</feature>
<protein>
    <recommendedName>
        <fullName evidence="4">Phage tail lysozyme domain-containing protein</fullName>
    </recommendedName>
</protein>
<dbReference type="EMBL" id="PUEJ01000005">
    <property type="protein sequence ID" value="PRH86931.1"/>
    <property type="molecule type" value="Genomic_DNA"/>
</dbReference>
<dbReference type="AlphaFoldDB" id="A0A2S9QC56"/>
<evidence type="ECO:0000256" key="1">
    <source>
        <dbReference type="SAM" id="MobiDB-lite"/>
    </source>
</evidence>
<dbReference type="OrthoDB" id="5395100at2"/>
<feature type="region of interest" description="Disordered" evidence="1">
    <location>
        <begin position="214"/>
        <end position="236"/>
    </location>
</feature>
<organism evidence="2 3">
    <name type="scientific">Labrys okinawensis</name>
    <dbReference type="NCBI Taxonomy" id="346911"/>
    <lineage>
        <taxon>Bacteria</taxon>
        <taxon>Pseudomonadati</taxon>
        <taxon>Pseudomonadota</taxon>
        <taxon>Alphaproteobacteria</taxon>
        <taxon>Hyphomicrobiales</taxon>
        <taxon>Xanthobacteraceae</taxon>
        <taxon>Labrys</taxon>
    </lineage>
</organism>
<accession>A0A2S9QC56</accession>